<gene>
    <name evidence="3" type="ORF">PAECIP111802_03161</name>
</gene>
<feature type="compositionally biased region" description="Polar residues" evidence="2">
    <location>
        <begin position="38"/>
        <end position="47"/>
    </location>
</feature>
<dbReference type="PROSITE" id="PS51257">
    <property type="entry name" value="PROKAR_LIPOPROTEIN"/>
    <property type="match status" value="1"/>
</dbReference>
<dbReference type="Proteomes" id="UP000730618">
    <property type="component" value="Unassembled WGS sequence"/>
</dbReference>
<organism evidence="3 4">
    <name type="scientific">Paenibacillus allorhizosphaerae</name>
    <dbReference type="NCBI Taxonomy" id="2849866"/>
    <lineage>
        <taxon>Bacteria</taxon>
        <taxon>Bacillati</taxon>
        <taxon>Bacillota</taxon>
        <taxon>Bacilli</taxon>
        <taxon>Bacillales</taxon>
        <taxon>Paenibacillaceae</taxon>
        <taxon>Paenibacillus</taxon>
    </lineage>
</organism>
<name>A0ABM8VIM0_9BACL</name>
<sequence length="539" mass="60285">MNKKWWVHGGIATALVMTVGLSGCGGDGGGSGTKTNDKPQQSQAPANMNATGLPIVKDKVNLKIAGFYGIAGQKPFGELPFFKSVEEKTNVHVNWLMNDSNGFKEKKNLMFASGDLPDAFYGHYILDTDEVVKYGYQGLFIPLEGLIDKYAPNLKKILDENPDYRKDLTAPDGHIYSLPTIDASYAKSKDALFINKKWLDQLGLPLPTTPDEFYKALKAFKDNDMNGNGKKDEVPFTFRVHAITGIYSMYGSFGLLDKQDHIIMKGDQVIYTAVQPQYKEATKYFNKLFAEGLVDQESLTHDEKVYGSKLRSKEKNVGAFVAWTAATYMDPDQAADFVPLMPLKAPDGSRVWNRYPSGILSKGAFAITSANKNPEITMRWIDYMYDTKVSLEAVNGTIGTVMKENGDGTLSYIDPPSGMNANEFRHTTAPGSTSVFAKTSRTPAVTGKPNDKGDLDKMYDPYLDKNIFPNMYFSSEETDARTRYLTDIDAYVKKMQAKWLMQGGIDAEWDEYVKKLKDMNLDKLVKVYQDAYNRYKAIK</sequence>
<dbReference type="EMBL" id="CAJVCE010000008">
    <property type="protein sequence ID" value="CAG7644127.1"/>
    <property type="molecule type" value="Genomic_DNA"/>
</dbReference>
<reference evidence="3 4" key="1">
    <citation type="submission" date="2021-06" db="EMBL/GenBank/DDBJ databases">
        <authorList>
            <person name="Criscuolo A."/>
        </authorList>
    </citation>
    <scope>NUCLEOTIDE SEQUENCE [LARGE SCALE GENOMIC DNA]</scope>
    <source>
        <strain evidence="4">CIP 111802</strain>
    </source>
</reference>
<evidence type="ECO:0000313" key="4">
    <source>
        <dbReference type="Proteomes" id="UP000730618"/>
    </source>
</evidence>
<proteinExistence type="predicted"/>
<comment type="caution">
    <text evidence="3">The sequence shown here is derived from an EMBL/GenBank/DDBJ whole genome shotgun (WGS) entry which is preliminary data.</text>
</comment>
<protein>
    <recommendedName>
        <fullName evidence="5">Extracellular solute-binding protein</fullName>
    </recommendedName>
</protein>
<dbReference type="PANTHER" id="PTHR43649:SF33">
    <property type="entry name" value="POLYGALACTURONAN_RHAMNOGALACTURONAN-BINDING PROTEIN YTCQ"/>
    <property type="match status" value="1"/>
</dbReference>
<dbReference type="PANTHER" id="PTHR43649">
    <property type="entry name" value="ARABINOSE-BINDING PROTEIN-RELATED"/>
    <property type="match status" value="1"/>
</dbReference>
<evidence type="ECO:0000313" key="3">
    <source>
        <dbReference type="EMBL" id="CAG7644127.1"/>
    </source>
</evidence>
<evidence type="ECO:0000256" key="1">
    <source>
        <dbReference type="ARBA" id="ARBA00022729"/>
    </source>
</evidence>
<accession>A0ABM8VIM0</accession>
<dbReference type="InterPro" id="IPR050490">
    <property type="entry name" value="Bact_solute-bd_prot1"/>
</dbReference>
<evidence type="ECO:0000256" key="2">
    <source>
        <dbReference type="SAM" id="MobiDB-lite"/>
    </source>
</evidence>
<evidence type="ECO:0008006" key="5">
    <source>
        <dbReference type="Google" id="ProtNLM"/>
    </source>
</evidence>
<keyword evidence="1" id="KW-0732">Signal</keyword>
<keyword evidence="4" id="KW-1185">Reference proteome</keyword>
<dbReference type="RefSeq" id="WP_218099481.1">
    <property type="nucleotide sequence ID" value="NZ_CAJVCE010000008.1"/>
</dbReference>
<feature type="region of interest" description="Disordered" evidence="2">
    <location>
        <begin position="28"/>
        <end position="47"/>
    </location>
</feature>